<dbReference type="PANTHER" id="PTHR48041:SF139">
    <property type="entry name" value="PROTEIN SCARLET"/>
    <property type="match status" value="1"/>
</dbReference>
<keyword evidence="3" id="KW-0597">Phosphoprotein</keyword>
<dbReference type="InterPro" id="IPR013525">
    <property type="entry name" value="ABC2_TM"/>
</dbReference>
<dbReference type="InterPro" id="IPR027417">
    <property type="entry name" value="P-loop_NTPase"/>
</dbReference>
<feature type="transmembrane region" description="Helical" evidence="10">
    <location>
        <begin position="871"/>
        <end position="893"/>
    </location>
</feature>
<dbReference type="Proteomes" id="UP001500630">
    <property type="component" value="Unassembled WGS sequence"/>
</dbReference>
<keyword evidence="2" id="KW-0813">Transport</keyword>
<name>A0ABP6W1A6_9ACTN</name>
<comment type="caution">
    <text evidence="12">The sequence shown here is derived from an EMBL/GenBank/DDBJ whole genome shotgun (WGS) entry which is preliminary data.</text>
</comment>
<proteinExistence type="predicted"/>
<dbReference type="PROSITE" id="PS00211">
    <property type="entry name" value="ABC_TRANSPORTER_1"/>
    <property type="match status" value="1"/>
</dbReference>
<evidence type="ECO:0000256" key="7">
    <source>
        <dbReference type="ARBA" id="ARBA00022989"/>
    </source>
</evidence>
<feature type="transmembrane region" description="Helical" evidence="10">
    <location>
        <begin position="773"/>
        <end position="794"/>
    </location>
</feature>
<dbReference type="EMBL" id="BAABDQ010000004">
    <property type="protein sequence ID" value="GAA3543227.1"/>
    <property type="molecule type" value="Genomic_DNA"/>
</dbReference>
<evidence type="ECO:0000256" key="6">
    <source>
        <dbReference type="ARBA" id="ARBA00022840"/>
    </source>
</evidence>
<dbReference type="Pfam" id="PF00498">
    <property type="entry name" value="FHA"/>
    <property type="match status" value="1"/>
</dbReference>
<keyword evidence="7 10" id="KW-1133">Transmembrane helix</keyword>
<dbReference type="CDD" id="cd00060">
    <property type="entry name" value="FHA"/>
    <property type="match status" value="1"/>
</dbReference>
<dbReference type="PROSITE" id="PS50893">
    <property type="entry name" value="ABC_TRANSPORTER_2"/>
    <property type="match status" value="1"/>
</dbReference>
<keyword evidence="5" id="KW-0547">Nucleotide-binding</keyword>
<evidence type="ECO:0000256" key="3">
    <source>
        <dbReference type="ARBA" id="ARBA00022553"/>
    </source>
</evidence>
<keyword evidence="13" id="KW-1185">Reference proteome</keyword>
<dbReference type="InterPro" id="IPR000253">
    <property type="entry name" value="FHA_dom"/>
</dbReference>
<keyword evidence="6" id="KW-0067">ATP-binding</keyword>
<reference evidence="13" key="1">
    <citation type="journal article" date="2019" name="Int. J. Syst. Evol. Microbiol.">
        <title>The Global Catalogue of Microorganisms (GCM) 10K type strain sequencing project: providing services to taxonomists for standard genome sequencing and annotation.</title>
        <authorList>
            <consortium name="The Broad Institute Genomics Platform"/>
            <consortium name="The Broad Institute Genome Sequencing Center for Infectious Disease"/>
            <person name="Wu L."/>
            <person name="Ma J."/>
        </authorList>
    </citation>
    <scope>NUCLEOTIDE SEQUENCE [LARGE SCALE GENOMIC DNA]</scope>
    <source>
        <strain evidence="13">JCM 17326</strain>
    </source>
</reference>
<dbReference type="Gene3D" id="2.60.200.20">
    <property type="match status" value="1"/>
</dbReference>
<dbReference type="PANTHER" id="PTHR48041">
    <property type="entry name" value="ABC TRANSPORTER G FAMILY MEMBER 28"/>
    <property type="match status" value="1"/>
</dbReference>
<feature type="transmembrane region" description="Helical" evidence="10">
    <location>
        <begin position="689"/>
        <end position="715"/>
    </location>
</feature>
<dbReference type="InterPro" id="IPR008984">
    <property type="entry name" value="SMAD_FHA_dom_sf"/>
</dbReference>
<feature type="region of interest" description="Disordered" evidence="9">
    <location>
        <begin position="220"/>
        <end position="241"/>
    </location>
</feature>
<sequence>MRPIRYGQLARLTDWYHGWRDGWAEIPSPVPGGGLDRPVTTPHRDALIRRARDAFEHERLRYEADRIAAWARGAAAVALRPHVRNGAARAEERLAAVSAPLTPEERTLRRLGEEHHDERIVVLRRLREQGRRVRAAQSALQDTCAELASLDGRIAAAAQEAEGSLSAAAARVRRIHEHTHRRLAAYRRRLVRTHPHGAWVNDVLSSPSPEIPGWALLGPLTPPPRGAPRLRPEQEPKPVEPQERRLIPLGDIAVFGSDPAADVVLDAVTAAPRHFTLRREGGRFRLTDHGHGHGPYITGQPVRSATLSPGDCFDFADHRYRISADGSGLEDTPLGGCALIVAGLYAKSGDKPRLTGMSFVQRDNTLLAILGPSGAGKSSLFAALLGELESDGGELFFRGLDLKIYARQIREQLGFVPQEIELYQTLTVRRLLQYSTWLRSPWRRPERNRRVEEVCARLGLDDQIDQLISTLSGGQRRRVSIAVELLTQPRLLMLDEPTSGLDPGMDRELMTLLREYADDGNTVIVVTHATEHLDRAGQVLVVVQDGRPVYSGPPELVTSTLGAASYADLMKSLADDPLPPARRYARGGAAADAIAEAERAKNAQAAPSRMRRRGPARTFARQLWVLILRQLSLLAARGSSRNRGDDDHKLIEWTRRHAVALMPFLIAGASAALAGLVTGESGLHGDAAATALSLLTTLCVLSGQALTYSDIVADYSIIRRERRTGTLSLAVTLSRWLVYAIVAVAEALVITALFVWIRPGPVHSLVLGPTAELFVTLAALTVASMSLGLLISVVARKLEQAVALATATSVAQIALNGVTADLSGNPVLTVMAALLPDRWGLAAAASSLGLRELDVPGTPQDALWRHDLHQWLFDLAALGVVTLACFAGATLWLSRRLNRSQ</sequence>
<dbReference type="InterPro" id="IPR003593">
    <property type="entry name" value="AAA+_ATPase"/>
</dbReference>
<evidence type="ECO:0000256" key="10">
    <source>
        <dbReference type="SAM" id="Phobius"/>
    </source>
</evidence>
<keyword evidence="4 10" id="KW-0812">Transmembrane</keyword>
<evidence type="ECO:0000313" key="13">
    <source>
        <dbReference type="Proteomes" id="UP001500630"/>
    </source>
</evidence>
<organism evidence="12 13">
    <name type="scientific">Nonomuraea rosea</name>
    <dbReference type="NCBI Taxonomy" id="638574"/>
    <lineage>
        <taxon>Bacteria</taxon>
        <taxon>Bacillati</taxon>
        <taxon>Actinomycetota</taxon>
        <taxon>Actinomycetes</taxon>
        <taxon>Streptosporangiales</taxon>
        <taxon>Streptosporangiaceae</taxon>
        <taxon>Nonomuraea</taxon>
    </lineage>
</organism>
<gene>
    <name evidence="12" type="ORF">GCM10022419_024250</name>
</gene>
<feature type="compositionally biased region" description="Basic and acidic residues" evidence="9">
    <location>
        <begin position="230"/>
        <end position="241"/>
    </location>
</feature>
<feature type="domain" description="ABC transporter" evidence="11">
    <location>
        <begin position="339"/>
        <end position="570"/>
    </location>
</feature>
<feature type="transmembrane region" description="Helical" evidence="10">
    <location>
        <begin position="657"/>
        <end position="677"/>
    </location>
</feature>
<dbReference type="SMART" id="SM00382">
    <property type="entry name" value="AAA"/>
    <property type="match status" value="1"/>
</dbReference>
<dbReference type="InterPro" id="IPR017871">
    <property type="entry name" value="ABC_transporter-like_CS"/>
</dbReference>
<dbReference type="SUPFAM" id="SSF49879">
    <property type="entry name" value="SMAD/FHA domain"/>
    <property type="match status" value="1"/>
</dbReference>
<evidence type="ECO:0000256" key="9">
    <source>
        <dbReference type="SAM" id="MobiDB-lite"/>
    </source>
</evidence>
<feature type="transmembrane region" description="Helical" evidence="10">
    <location>
        <begin position="736"/>
        <end position="757"/>
    </location>
</feature>
<dbReference type="Gene3D" id="3.40.50.300">
    <property type="entry name" value="P-loop containing nucleotide triphosphate hydrolases"/>
    <property type="match status" value="1"/>
</dbReference>
<dbReference type="Pfam" id="PF00005">
    <property type="entry name" value="ABC_tran"/>
    <property type="match status" value="1"/>
</dbReference>
<keyword evidence="8 10" id="KW-0472">Membrane</keyword>
<evidence type="ECO:0000259" key="11">
    <source>
        <dbReference type="PROSITE" id="PS50893"/>
    </source>
</evidence>
<feature type="transmembrane region" description="Helical" evidence="10">
    <location>
        <begin position="619"/>
        <end position="636"/>
    </location>
</feature>
<feature type="transmembrane region" description="Helical" evidence="10">
    <location>
        <begin position="801"/>
        <end position="820"/>
    </location>
</feature>
<evidence type="ECO:0000256" key="4">
    <source>
        <dbReference type="ARBA" id="ARBA00022692"/>
    </source>
</evidence>
<evidence type="ECO:0000256" key="1">
    <source>
        <dbReference type="ARBA" id="ARBA00004141"/>
    </source>
</evidence>
<dbReference type="InterPro" id="IPR003439">
    <property type="entry name" value="ABC_transporter-like_ATP-bd"/>
</dbReference>
<dbReference type="SUPFAM" id="SSF52540">
    <property type="entry name" value="P-loop containing nucleoside triphosphate hydrolases"/>
    <property type="match status" value="1"/>
</dbReference>
<evidence type="ECO:0000256" key="2">
    <source>
        <dbReference type="ARBA" id="ARBA00022448"/>
    </source>
</evidence>
<evidence type="ECO:0000256" key="8">
    <source>
        <dbReference type="ARBA" id="ARBA00023136"/>
    </source>
</evidence>
<comment type="subcellular location">
    <subcellularLocation>
        <location evidence="1">Membrane</location>
        <topology evidence="1">Multi-pass membrane protein</topology>
    </subcellularLocation>
</comment>
<accession>A0ABP6W1A6</accession>
<dbReference type="Pfam" id="PF01061">
    <property type="entry name" value="ABC2_membrane"/>
    <property type="match status" value="1"/>
</dbReference>
<evidence type="ECO:0000313" key="12">
    <source>
        <dbReference type="EMBL" id="GAA3543227.1"/>
    </source>
</evidence>
<dbReference type="InterPro" id="IPR050352">
    <property type="entry name" value="ABCG_transporters"/>
</dbReference>
<protein>
    <recommendedName>
        <fullName evidence="11">ABC transporter domain-containing protein</fullName>
    </recommendedName>
</protein>
<evidence type="ECO:0000256" key="5">
    <source>
        <dbReference type="ARBA" id="ARBA00022741"/>
    </source>
</evidence>